<evidence type="ECO:0000313" key="4">
    <source>
        <dbReference type="Proteomes" id="UP001056384"/>
    </source>
</evidence>
<dbReference type="Proteomes" id="UP001056384">
    <property type="component" value="Chromosome 7"/>
</dbReference>
<dbReference type="CDD" id="cd09917">
    <property type="entry name" value="F-box_SF"/>
    <property type="match status" value="1"/>
</dbReference>
<keyword evidence="4" id="KW-1185">Reference proteome</keyword>
<dbReference type="Gene3D" id="1.20.1280.50">
    <property type="match status" value="1"/>
</dbReference>
<dbReference type="InterPro" id="IPR001810">
    <property type="entry name" value="F-box_dom"/>
</dbReference>
<accession>A0A9Q9ELC0</accession>
<organism evidence="3 4">
    <name type="scientific">Septoria linicola</name>
    <dbReference type="NCBI Taxonomy" id="215465"/>
    <lineage>
        <taxon>Eukaryota</taxon>
        <taxon>Fungi</taxon>
        <taxon>Dikarya</taxon>
        <taxon>Ascomycota</taxon>
        <taxon>Pezizomycotina</taxon>
        <taxon>Dothideomycetes</taxon>
        <taxon>Dothideomycetidae</taxon>
        <taxon>Mycosphaerellales</taxon>
        <taxon>Mycosphaerellaceae</taxon>
        <taxon>Septoria</taxon>
    </lineage>
</organism>
<evidence type="ECO:0000313" key="3">
    <source>
        <dbReference type="EMBL" id="USW55651.1"/>
    </source>
</evidence>
<dbReference type="EMBL" id="CP099424">
    <property type="protein sequence ID" value="USW55651.1"/>
    <property type="molecule type" value="Genomic_DNA"/>
</dbReference>
<dbReference type="Pfam" id="PF00646">
    <property type="entry name" value="F-box"/>
    <property type="match status" value="1"/>
</dbReference>
<protein>
    <submittedName>
        <fullName evidence="3">F-box domain-containing protein</fullName>
    </submittedName>
</protein>
<sequence>MSAPRTKQYLEPMARHHARPVESVDSSLQSTFGVVELLENILVHLPALDISTVRRVCKQWQSVIKASITIQHKLFNTTSEPDEQIWEMIGGGSMVRYKLCHKSKIVVEAWMFNLTVLILFFVHEFLGPLRTQYVQPALLNPLLRITKDFKYDTNSGWIPFATLDRDISGNYNLRASRTLSNDQDDYKSLRTSLQATGVTFSGYLTDPPCQSATIQIKVLASNTAGRAVRCTVERYVKNRKGITIQEVLSKAFSEPGDCHLLDVVDGELRFDSSRHESQTALEGLDQGLQKLRMEGYTLVALHAVPMIQLAGIVLPTEEQRNSVNAGSIVRVMQWSEGSTRS</sequence>
<keyword evidence="1" id="KW-1133">Transmembrane helix</keyword>
<dbReference type="OrthoDB" id="3646034at2759"/>
<dbReference type="SUPFAM" id="SSF81383">
    <property type="entry name" value="F-box domain"/>
    <property type="match status" value="1"/>
</dbReference>
<evidence type="ECO:0000259" key="2">
    <source>
        <dbReference type="SMART" id="SM00256"/>
    </source>
</evidence>
<dbReference type="SMART" id="SM00256">
    <property type="entry name" value="FBOX"/>
    <property type="match status" value="1"/>
</dbReference>
<feature type="transmembrane region" description="Helical" evidence="1">
    <location>
        <begin position="105"/>
        <end position="126"/>
    </location>
</feature>
<feature type="domain" description="F-box" evidence="2">
    <location>
        <begin position="33"/>
        <end position="72"/>
    </location>
</feature>
<gene>
    <name evidence="3" type="ORF">Slin15195_G089700</name>
</gene>
<keyword evidence="1" id="KW-0812">Transmembrane</keyword>
<reference evidence="3" key="1">
    <citation type="submission" date="2022-06" db="EMBL/GenBank/DDBJ databases">
        <title>Complete genome sequences of two strains of the flax pathogen Septoria linicola.</title>
        <authorList>
            <person name="Lapalu N."/>
            <person name="Simon A."/>
            <person name="Demenou B."/>
            <person name="Paumier D."/>
            <person name="Guillot M.-P."/>
            <person name="Gout L."/>
            <person name="Valade R."/>
        </authorList>
    </citation>
    <scope>NUCLEOTIDE SEQUENCE</scope>
    <source>
        <strain evidence="3">SE15195</strain>
    </source>
</reference>
<proteinExistence type="predicted"/>
<dbReference type="InterPro" id="IPR036047">
    <property type="entry name" value="F-box-like_dom_sf"/>
</dbReference>
<keyword evidence="1" id="KW-0472">Membrane</keyword>
<evidence type="ECO:0000256" key="1">
    <source>
        <dbReference type="SAM" id="Phobius"/>
    </source>
</evidence>
<name>A0A9Q9ELC0_9PEZI</name>
<dbReference type="AlphaFoldDB" id="A0A9Q9ELC0"/>